<keyword evidence="1" id="KW-0472">Membrane</keyword>
<dbReference type="EMBL" id="REGN01008218">
    <property type="protein sequence ID" value="RNA04144.1"/>
    <property type="molecule type" value="Genomic_DNA"/>
</dbReference>
<proteinExistence type="predicted"/>
<feature type="transmembrane region" description="Helical" evidence="1">
    <location>
        <begin position="46"/>
        <end position="64"/>
    </location>
</feature>
<keyword evidence="3" id="KW-1185">Reference proteome</keyword>
<protein>
    <submittedName>
        <fullName evidence="2">Uncharacterized protein</fullName>
    </submittedName>
</protein>
<evidence type="ECO:0000313" key="2">
    <source>
        <dbReference type="EMBL" id="RNA04144.1"/>
    </source>
</evidence>
<dbReference type="AlphaFoldDB" id="A0A3M7PYW1"/>
<organism evidence="2 3">
    <name type="scientific">Brachionus plicatilis</name>
    <name type="common">Marine rotifer</name>
    <name type="synonym">Brachionus muelleri</name>
    <dbReference type="NCBI Taxonomy" id="10195"/>
    <lineage>
        <taxon>Eukaryota</taxon>
        <taxon>Metazoa</taxon>
        <taxon>Spiralia</taxon>
        <taxon>Gnathifera</taxon>
        <taxon>Rotifera</taxon>
        <taxon>Eurotatoria</taxon>
        <taxon>Monogononta</taxon>
        <taxon>Pseudotrocha</taxon>
        <taxon>Ploima</taxon>
        <taxon>Brachionidae</taxon>
        <taxon>Brachionus</taxon>
    </lineage>
</organism>
<gene>
    <name evidence="2" type="ORF">BpHYR1_031732</name>
</gene>
<keyword evidence="1" id="KW-1133">Transmembrane helix</keyword>
<reference evidence="2 3" key="1">
    <citation type="journal article" date="2018" name="Sci. Rep.">
        <title>Genomic signatures of local adaptation to the degree of environmental predictability in rotifers.</title>
        <authorList>
            <person name="Franch-Gras L."/>
            <person name="Hahn C."/>
            <person name="Garcia-Roger E.M."/>
            <person name="Carmona M.J."/>
            <person name="Serra M."/>
            <person name="Gomez A."/>
        </authorList>
    </citation>
    <scope>NUCLEOTIDE SEQUENCE [LARGE SCALE GENOMIC DNA]</scope>
    <source>
        <strain evidence="2">HYR1</strain>
    </source>
</reference>
<sequence>MKTSVRYIGTCHNSRIPNYSDMRISISECNGKHTNLKIRCILTHHIIKLLILLLTNSPLIYNILESLNQGFAPDHA</sequence>
<comment type="caution">
    <text evidence="2">The sequence shown here is derived from an EMBL/GenBank/DDBJ whole genome shotgun (WGS) entry which is preliminary data.</text>
</comment>
<accession>A0A3M7PYW1</accession>
<evidence type="ECO:0000256" key="1">
    <source>
        <dbReference type="SAM" id="Phobius"/>
    </source>
</evidence>
<name>A0A3M7PYW1_BRAPC</name>
<keyword evidence="1" id="KW-0812">Transmembrane</keyword>
<evidence type="ECO:0000313" key="3">
    <source>
        <dbReference type="Proteomes" id="UP000276133"/>
    </source>
</evidence>
<dbReference type="Proteomes" id="UP000276133">
    <property type="component" value="Unassembled WGS sequence"/>
</dbReference>